<proteinExistence type="predicted"/>
<sequence length="61" mass="6457">MPKLKLAENPARDSRGLGLRAHGLGLAARIAGLESRAWDYSGWISGLAGSWIPALWAGSRA</sequence>
<organism evidence="1 2">
    <name type="scientific">Ficus carica</name>
    <name type="common">Common fig</name>
    <dbReference type="NCBI Taxonomy" id="3494"/>
    <lineage>
        <taxon>Eukaryota</taxon>
        <taxon>Viridiplantae</taxon>
        <taxon>Streptophyta</taxon>
        <taxon>Embryophyta</taxon>
        <taxon>Tracheophyta</taxon>
        <taxon>Spermatophyta</taxon>
        <taxon>Magnoliopsida</taxon>
        <taxon>eudicotyledons</taxon>
        <taxon>Gunneridae</taxon>
        <taxon>Pentapetalae</taxon>
        <taxon>rosids</taxon>
        <taxon>fabids</taxon>
        <taxon>Rosales</taxon>
        <taxon>Moraceae</taxon>
        <taxon>Ficeae</taxon>
        <taxon>Ficus</taxon>
    </lineage>
</organism>
<keyword evidence="2" id="KW-1185">Reference proteome</keyword>
<reference evidence="1" key="1">
    <citation type="submission" date="2023-07" db="EMBL/GenBank/DDBJ databases">
        <title>draft genome sequence of fig (Ficus carica).</title>
        <authorList>
            <person name="Takahashi T."/>
            <person name="Nishimura K."/>
        </authorList>
    </citation>
    <scope>NUCLEOTIDE SEQUENCE</scope>
</reference>
<gene>
    <name evidence="1" type="ORF">TIFTF001_026856</name>
</gene>
<dbReference type="EMBL" id="BTGU01000072">
    <property type="protein sequence ID" value="GMN57741.1"/>
    <property type="molecule type" value="Genomic_DNA"/>
</dbReference>
<dbReference type="AlphaFoldDB" id="A0AA88IZ93"/>
<protein>
    <submittedName>
        <fullName evidence="1">Uncharacterized protein</fullName>
    </submittedName>
</protein>
<dbReference type="Proteomes" id="UP001187192">
    <property type="component" value="Unassembled WGS sequence"/>
</dbReference>
<name>A0AA88IZ93_FICCA</name>
<comment type="caution">
    <text evidence="1">The sequence shown here is derived from an EMBL/GenBank/DDBJ whole genome shotgun (WGS) entry which is preliminary data.</text>
</comment>
<evidence type="ECO:0000313" key="1">
    <source>
        <dbReference type="EMBL" id="GMN57741.1"/>
    </source>
</evidence>
<evidence type="ECO:0000313" key="2">
    <source>
        <dbReference type="Proteomes" id="UP001187192"/>
    </source>
</evidence>
<accession>A0AA88IZ93</accession>